<evidence type="ECO:0000313" key="2">
    <source>
        <dbReference type="Proteomes" id="UP000728032"/>
    </source>
</evidence>
<dbReference type="Proteomes" id="UP000728032">
    <property type="component" value="Unassembled WGS sequence"/>
</dbReference>
<accession>A0A7R9M4H5</accession>
<gene>
    <name evidence="1" type="ORF">ONB1V03_LOCUS9972</name>
</gene>
<dbReference type="InterPro" id="IPR029030">
    <property type="entry name" value="Caspase-like_dom_sf"/>
</dbReference>
<dbReference type="EMBL" id="OC921344">
    <property type="protein sequence ID" value="CAD7653315.1"/>
    <property type="molecule type" value="Genomic_DNA"/>
</dbReference>
<dbReference type="OrthoDB" id="6044770at2759"/>
<dbReference type="EMBL" id="CAJPVJ010006519">
    <property type="protein sequence ID" value="CAG2170502.1"/>
    <property type="molecule type" value="Genomic_DNA"/>
</dbReference>
<evidence type="ECO:0000313" key="1">
    <source>
        <dbReference type="EMBL" id="CAD7653315.1"/>
    </source>
</evidence>
<dbReference type="AlphaFoldDB" id="A0A7R9M4H5"/>
<sequence>MSWQMSGASDYRECGVCGVNTRDKPGENYVPNGSRIYTCEADRQWFSKNANKLTKVCPNAGMGASDRIHCDIRKQKSKDIPQKSASHAIRNINDTTYAIGVETNQGLNIAESNGYSNDIEMTSTQPLVEDMNPSPQPSDHNCLAVESYKRPVVSNLASDSSHASYTLQALTPPDSLEMNETDNSGDTTIDDMIYSTVNKMSLGLIKPNGDPLLNKMKKIQENESKNMEMVEQIKDQLSAPGRFEYFLDKTGLREEADKILDSYQMGSPWPYTEQIDIQVKKATILRSGNSRYFHMDSRPRGRAIVFVTVGGLKEEVDRWASIFGQLGFEYDSYRNATCSQIRDVLLGVSCQRFDADALFIMFIGGLYNGKLRGSGDRPDNEMSVTEIVDILYNGKLRGSGDRPDNEMSVTEIVDIHAEGMTLFGQAFSYTIAQYACNLHLTDLVNLTRKRLAYEQGDSDLQIVMVSVDILRQIYFNPVSPQYPFKY</sequence>
<dbReference type="SUPFAM" id="SSF52129">
    <property type="entry name" value="Caspase-like"/>
    <property type="match status" value="1"/>
</dbReference>
<keyword evidence="2" id="KW-1185">Reference proteome</keyword>
<organism evidence="1">
    <name type="scientific">Oppiella nova</name>
    <dbReference type="NCBI Taxonomy" id="334625"/>
    <lineage>
        <taxon>Eukaryota</taxon>
        <taxon>Metazoa</taxon>
        <taxon>Ecdysozoa</taxon>
        <taxon>Arthropoda</taxon>
        <taxon>Chelicerata</taxon>
        <taxon>Arachnida</taxon>
        <taxon>Acari</taxon>
        <taxon>Acariformes</taxon>
        <taxon>Sarcoptiformes</taxon>
        <taxon>Oribatida</taxon>
        <taxon>Brachypylina</taxon>
        <taxon>Oppioidea</taxon>
        <taxon>Oppiidae</taxon>
        <taxon>Oppiella</taxon>
    </lineage>
</organism>
<name>A0A7R9M4H5_9ACAR</name>
<dbReference type="Gene3D" id="3.40.50.1460">
    <property type="match status" value="1"/>
</dbReference>
<protein>
    <submittedName>
        <fullName evidence="1">Uncharacterized protein</fullName>
    </submittedName>
</protein>
<reference evidence="1" key="1">
    <citation type="submission" date="2020-11" db="EMBL/GenBank/DDBJ databases">
        <authorList>
            <person name="Tran Van P."/>
        </authorList>
    </citation>
    <scope>NUCLEOTIDE SEQUENCE</scope>
</reference>
<proteinExistence type="predicted"/>